<keyword evidence="1" id="KW-0863">Zinc-finger</keyword>
<evidence type="ECO:0000256" key="2">
    <source>
        <dbReference type="SAM" id="MobiDB-lite"/>
    </source>
</evidence>
<name>A0A822XEF3_NELNU</name>
<dbReference type="PROSITE" id="PS50119">
    <property type="entry name" value="ZF_BBOX"/>
    <property type="match status" value="1"/>
</dbReference>
<dbReference type="InterPro" id="IPR006734">
    <property type="entry name" value="PLATZ"/>
</dbReference>
<sequence>MFEKSHLLWSCHLAEREGATGKRETERGTEGVSSIFIIRSQETSDAEFVIIFINSDHSTTSFFRRSRVEKKRMVGISCLPHWLQALLGEKFFNQCLIHESARKNEKNIFCLDCCTSICPHCLSPHRSHRLLQIRRYVYHDVIRLDDIEKLIDCAFVQSYTTNSAKVVFLNQRPQSRPFRGSGSICSTCDRSLQDPYLFCSLSCKVHHLARNEGGLSKYLYECEYLPLPEGGKGENFCEVLDEGQMTPDSVLEPPGLLRTSSGSSASGGGVGCRNLACTATTDFVKKKRSGVSVSRATYRPTCSRASEISMSNRRKSMPHRSPLY</sequence>
<keyword evidence="1" id="KW-0479">Metal-binding</keyword>
<dbReference type="Proteomes" id="UP000607653">
    <property type="component" value="Unassembled WGS sequence"/>
</dbReference>
<evidence type="ECO:0000259" key="3">
    <source>
        <dbReference type="PROSITE" id="PS50119"/>
    </source>
</evidence>
<proteinExistence type="predicted"/>
<dbReference type="PANTHER" id="PTHR31065">
    <property type="entry name" value="PLATZ TRANSCRIPTION FACTOR FAMILY PROTEIN"/>
    <property type="match status" value="1"/>
</dbReference>
<organism evidence="4 5">
    <name type="scientific">Nelumbo nucifera</name>
    <name type="common">Sacred lotus</name>
    <dbReference type="NCBI Taxonomy" id="4432"/>
    <lineage>
        <taxon>Eukaryota</taxon>
        <taxon>Viridiplantae</taxon>
        <taxon>Streptophyta</taxon>
        <taxon>Embryophyta</taxon>
        <taxon>Tracheophyta</taxon>
        <taxon>Spermatophyta</taxon>
        <taxon>Magnoliopsida</taxon>
        <taxon>Proteales</taxon>
        <taxon>Nelumbonaceae</taxon>
        <taxon>Nelumbo</taxon>
    </lineage>
</organism>
<keyword evidence="5" id="KW-1185">Reference proteome</keyword>
<comment type="caution">
    <text evidence="4">The sequence shown here is derived from an EMBL/GenBank/DDBJ whole genome shotgun (WGS) entry which is preliminary data.</text>
</comment>
<dbReference type="AlphaFoldDB" id="A0A822XEF3"/>
<evidence type="ECO:0000313" key="4">
    <source>
        <dbReference type="EMBL" id="DAD18567.1"/>
    </source>
</evidence>
<evidence type="ECO:0000313" key="5">
    <source>
        <dbReference type="Proteomes" id="UP000607653"/>
    </source>
</evidence>
<evidence type="ECO:0000256" key="1">
    <source>
        <dbReference type="PROSITE-ProRule" id="PRU00024"/>
    </source>
</evidence>
<protein>
    <recommendedName>
        <fullName evidence="3">B box-type domain-containing protein</fullName>
    </recommendedName>
</protein>
<accession>A0A822XEF3</accession>
<feature type="region of interest" description="Disordered" evidence="2">
    <location>
        <begin position="304"/>
        <end position="324"/>
    </location>
</feature>
<feature type="domain" description="B box-type" evidence="3">
    <location>
        <begin position="95"/>
        <end position="133"/>
    </location>
</feature>
<dbReference type="GO" id="GO:0008270">
    <property type="term" value="F:zinc ion binding"/>
    <property type="evidence" value="ECO:0007669"/>
    <property type="project" value="UniProtKB-KW"/>
</dbReference>
<dbReference type="EMBL" id="DUZY01000001">
    <property type="protein sequence ID" value="DAD18567.1"/>
    <property type="molecule type" value="Genomic_DNA"/>
</dbReference>
<dbReference type="Pfam" id="PF04640">
    <property type="entry name" value="PLATZ"/>
    <property type="match status" value="1"/>
</dbReference>
<dbReference type="PANTHER" id="PTHR31065:SF1">
    <property type="entry name" value="OS09G0116050 PROTEIN"/>
    <property type="match status" value="1"/>
</dbReference>
<reference evidence="4 5" key="1">
    <citation type="journal article" date="2020" name="Mol. Biol. Evol.">
        <title>Distinct Expression and Methylation Patterns for Genes with Different Fates following a Single Whole-Genome Duplication in Flowering Plants.</title>
        <authorList>
            <person name="Shi T."/>
            <person name="Rahmani R.S."/>
            <person name="Gugger P.F."/>
            <person name="Wang M."/>
            <person name="Li H."/>
            <person name="Zhang Y."/>
            <person name="Li Z."/>
            <person name="Wang Q."/>
            <person name="Van de Peer Y."/>
            <person name="Marchal K."/>
            <person name="Chen J."/>
        </authorList>
    </citation>
    <scope>NUCLEOTIDE SEQUENCE [LARGE SCALE GENOMIC DNA]</scope>
    <source>
        <tissue evidence="4">Leaf</tissue>
    </source>
</reference>
<gene>
    <name evidence="4" type="ORF">HUJ06_020030</name>
</gene>
<dbReference type="InterPro" id="IPR000315">
    <property type="entry name" value="Znf_B-box"/>
</dbReference>
<keyword evidence="1" id="KW-0862">Zinc</keyword>